<reference evidence="5" key="1">
    <citation type="submission" date="2020-05" db="EMBL/GenBank/DDBJ databases">
        <authorList>
            <person name="Chiriac C."/>
            <person name="Salcher M."/>
            <person name="Ghai R."/>
            <person name="Kavagutti S V."/>
        </authorList>
    </citation>
    <scope>NUCLEOTIDE SEQUENCE</scope>
</reference>
<dbReference type="EMBL" id="CAEZTY010000004">
    <property type="protein sequence ID" value="CAB4576259.1"/>
    <property type="molecule type" value="Genomic_DNA"/>
</dbReference>
<evidence type="ECO:0000313" key="4">
    <source>
        <dbReference type="EMBL" id="CAB4576259.1"/>
    </source>
</evidence>
<name>A0A6J6IJE3_9ZZZZ</name>
<sequence length="74" mass="8513">MPMILGRDQWSGWLDRTTDDVEHLQAMLRPAPEDWLQWWPVSLRVNSVRNNDAKLIEASAVTPDGEAEGQERLL</sequence>
<evidence type="ECO:0000313" key="9">
    <source>
        <dbReference type="EMBL" id="CAB4996938.1"/>
    </source>
</evidence>
<proteinExistence type="predicted"/>
<evidence type="ECO:0000313" key="7">
    <source>
        <dbReference type="EMBL" id="CAB4810055.1"/>
    </source>
</evidence>
<protein>
    <submittedName>
        <fullName evidence="5">Unannotated protein</fullName>
    </submittedName>
</protein>
<dbReference type="EMBL" id="CAEUNJ010000067">
    <property type="protein sequence ID" value="CAB4372344.1"/>
    <property type="molecule type" value="Genomic_DNA"/>
</dbReference>
<dbReference type="EMBL" id="CAFAAM010000147">
    <property type="protein sequence ID" value="CAB4810055.1"/>
    <property type="molecule type" value="Genomic_DNA"/>
</dbReference>
<dbReference type="PROSITE" id="PS51339">
    <property type="entry name" value="PPASE_MYOTUBULARIN"/>
    <property type="match status" value="1"/>
</dbReference>
<dbReference type="Pfam" id="PF02586">
    <property type="entry name" value="SRAP"/>
    <property type="match status" value="1"/>
</dbReference>
<feature type="domain" description="Myotubularin phosphatase" evidence="1">
    <location>
        <begin position="1"/>
        <end position="74"/>
    </location>
</feature>
<dbReference type="EMBL" id="CAESAL010000032">
    <property type="protein sequence ID" value="CAB4341799.1"/>
    <property type="molecule type" value="Genomic_DNA"/>
</dbReference>
<evidence type="ECO:0000313" key="6">
    <source>
        <dbReference type="EMBL" id="CAB4693674.1"/>
    </source>
</evidence>
<dbReference type="GO" id="GO:0003697">
    <property type="term" value="F:single-stranded DNA binding"/>
    <property type="evidence" value="ECO:0007669"/>
    <property type="project" value="InterPro"/>
</dbReference>
<dbReference type="EMBL" id="CAFBNJ010000072">
    <property type="protein sequence ID" value="CAB4958433.1"/>
    <property type="molecule type" value="Genomic_DNA"/>
</dbReference>
<accession>A0A6J6IJE3</accession>
<evidence type="ECO:0000313" key="3">
    <source>
        <dbReference type="EMBL" id="CAB4372344.1"/>
    </source>
</evidence>
<dbReference type="InterPro" id="IPR010569">
    <property type="entry name" value="Myotubularin-like_Pase_dom"/>
</dbReference>
<gene>
    <name evidence="4" type="ORF">UFOPK1762_00193</name>
    <name evidence="5" type="ORF">UFOPK1906_01075</name>
    <name evidence="6" type="ORF">UFOPK2624_00127</name>
    <name evidence="7" type="ORF">UFOPK3010_01095</name>
    <name evidence="2" type="ORF">UFOPK3331_01052</name>
    <name evidence="8" type="ORF">UFOPK3785_01309</name>
    <name evidence="9" type="ORF">UFOPK3927_01645</name>
    <name evidence="3" type="ORF">UFOPK4201_01424</name>
    <name evidence="10" type="ORF">UFOPK4371_00117</name>
</gene>
<organism evidence="5">
    <name type="scientific">freshwater metagenome</name>
    <dbReference type="NCBI Taxonomy" id="449393"/>
    <lineage>
        <taxon>unclassified sequences</taxon>
        <taxon>metagenomes</taxon>
        <taxon>ecological metagenomes</taxon>
    </lineage>
</organism>
<dbReference type="Gene3D" id="3.90.1680.10">
    <property type="entry name" value="SOS response associated peptidase-like"/>
    <property type="match status" value="1"/>
</dbReference>
<dbReference type="EMBL" id="CAFBRD010000002">
    <property type="protein sequence ID" value="CAB5073064.1"/>
    <property type="molecule type" value="Genomic_DNA"/>
</dbReference>
<evidence type="ECO:0000259" key="1">
    <source>
        <dbReference type="PROSITE" id="PS51339"/>
    </source>
</evidence>
<dbReference type="EMBL" id="CAFBOK010000241">
    <property type="protein sequence ID" value="CAB4996938.1"/>
    <property type="molecule type" value="Genomic_DNA"/>
</dbReference>
<dbReference type="SUPFAM" id="SSF143081">
    <property type="entry name" value="BB1717-like"/>
    <property type="match status" value="1"/>
</dbReference>
<dbReference type="GO" id="GO:0106300">
    <property type="term" value="P:protein-DNA covalent cross-linking repair"/>
    <property type="evidence" value="ECO:0007669"/>
    <property type="project" value="InterPro"/>
</dbReference>
<evidence type="ECO:0000313" key="10">
    <source>
        <dbReference type="EMBL" id="CAB5073064.1"/>
    </source>
</evidence>
<dbReference type="EMBL" id="CAEZXY010000002">
    <property type="protein sequence ID" value="CAB4693674.1"/>
    <property type="molecule type" value="Genomic_DNA"/>
</dbReference>
<evidence type="ECO:0000313" key="5">
    <source>
        <dbReference type="EMBL" id="CAB4624584.1"/>
    </source>
</evidence>
<evidence type="ECO:0000313" key="2">
    <source>
        <dbReference type="EMBL" id="CAB4341799.1"/>
    </source>
</evidence>
<evidence type="ECO:0000313" key="8">
    <source>
        <dbReference type="EMBL" id="CAB4958433.1"/>
    </source>
</evidence>
<dbReference type="InterPro" id="IPR003738">
    <property type="entry name" value="SRAP"/>
</dbReference>
<dbReference type="EMBL" id="CAEZVC010000063">
    <property type="protein sequence ID" value="CAB4624584.1"/>
    <property type="molecule type" value="Genomic_DNA"/>
</dbReference>
<dbReference type="InterPro" id="IPR036590">
    <property type="entry name" value="SRAP-like"/>
</dbReference>
<dbReference type="AlphaFoldDB" id="A0A6J6IJE3"/>